<proteinExistence type="predicted"/>
<dbReference type="PANTHER" id="PTHR10434:SF9">
    <property type="entry name" value="PHOSPHOLIPID_GLYCEROL ACYLTRANSFERASE DOMAIN-CONTAINING PROTEIN"/>
    <property type="match status" value="1"/>
</dbReference>
<dbReference type="SUPFAM" id="SSF69593">
    <property type="entry name" value="Glycerol-3-phosphate (1)-acyltransferase"/>
    <property type="match status" value="1"/>
</dbReference>
<evidence type="ECO:0000313" key="4">
    <source>
        <dbReference type="EMBL" id="TDT14745.1"/>
    </source>
</evidence>
<dbReference type="AlphaFoldDB" id="A0A4R7HVA4"/>
<dbReference type="RefSeq" id="WP_133867264.1">
    <property type="nucleotide sequence ID" value="NZ_SOAU01000001.1"/>
</dbReference>
<sequence length="190" mass="21611">MTLRQRLARRLLRLVGWRTDGEPPTPHRFVLIAAPHTSNWDFPLMMLMAFETGLSIHWLGKESLFRGPMGWFLKRLGGVPVERTEPNRLVAQMADVFAEQDDFALVVPPEGTRSRSDHWKSGFYRIAHGADVPILCSYLDYSTKVGGFGPLITPTGDVRADMEPIRAFYADKHGRYPDQKSDIRLRDEAS</sequence>
<name>A0A4R7HVA4_9ACTN</name>
<dbReference type="CDD" id="cd07988">
    <property type="entry name" value="LPLAT_ABO13168-like"/>
    <property type="match status" value="1"/>
</dbReference>
<evidence type="ECO:0000256" key="2">
    <source>
        <dbReference type="ARBA" id="ARBA00023315"/>
    </source>
</evidence>
<evidence type="ECO:0000256" key="1">
    <source>
        <dbReference type="ARBA" id="ARBA00022679"/>
    </source>
</evidence>
<keyword evidence="1 4" id="KW-0808">Transferase</keyword>
<dbReference type="SMART" id="SM00563">
    <property type="entry name" value="PlsC"/>
    <property type="match status" value="1"/>
</dbReference>
<keyword evidence="5" id="KW-1185">Reference proteome</keyword>
<accession>A0A4R7HVA4</accession>
<dbReference type="GO" id="GO:0006654">
    <property type="term" value="P:phosphatidic acid biosynthetic process"/>
    <property type="evidence" value="ECO:0007669"/>
    <property type="project" value="TreeGrafter"/>
</dbReference>
<keyword evidence="2 4" id="KW-0012">Acyltransferase</keyword>
<dbReference type="GO" id="GO:0003841">
    <property type="term" value="F:1-acylglycerol-3-phosphate O-acyltransferase activity"/>
    <property type="evidence" value="ECO:0007669"/>
    <property type="project" value="TreeGrafter"/>
</dbReference>
<dbReference type="PANTHER" id="PTHR10434">
    <property type="entry name" value="1-ACYL-SN-GLYCEROL-3-PHOSPHATE ACYLTRANSFERASE"/>
    <property type="match status" value="1"/>
</dbReference>
<evidence type="ECO:0000313" key="5">
    <source>
        <dbReference type="Proteomes" id="UP000294558"/>
    </source>
</evidence>
<dbReference type="InterPro" id="IPR002123">
    <property type="entry name" value="Plipid/glycerol_acylTrfase"/>
</dbReference>
<dbReference type="OrthoDB" id="9796839at2"/>
<feature type="domain" description="Phospholipid/glycerol acyltransferase" evidence="3">
    <location>
        <begin position="30"/>
        <end position="139"/>
    </location>
</feature>
<reference evidence="4 5" key="1">
    <citation type="submission" date="2019-03" db="EMBL/GenBank/DDBJ databases">
        <title>Sequencing the genomes of 1000 actinobacteria strains.</title>
        <authorList>
            <person name="Klenk H.-P."/>
        </authorList>
    </citation>
    <scope>NUCLEOTIDE SEQUENCE [LARGE SCALE GENOMIC DNA]</scope>
    <source>
        <strain evidence="4 5">DSM 18936</strain>
    </source>
</reference>
<dbReference type="Pfam" id="PF01553">
    <property type="entry name" value="Acyltransferase"/>
    <property type="match status" value="1"/>
</dbReference>
<comment type="caution">
    <text evidence="4">The sequence shown here is derived from an EMBL/GenBank/DDBJ whole genome shotgun (WGS) entry which is preliminary data.</text>
</comment>
<evidence type="ECO:0000259" key="3">
    <source>
        <dbReference type="SMART" id="SM00563"/>
    </source>
</evidence>
<dbReference type="Proteomes" id="UP000294558">
    <property type="component" value="Unassembled WGS sequence"/>
</dbReference>
<gene>
    <name evidence="4" type="ORF">BDK89_0301</name>
</gene>
<protein>
    <submittedName>
        <fullName evidence="4">1-acyl-sn-glycerol-3-phosphate acyltransferase</fullName>
    </submittedName>
</protein>
<dbReference type="EMBL" id="SOAU01000001">
    <property type="protein sequence ID" value="TDT14745.1"/>
    <property type="molecule type" value="Genomic_DNA"/>
</dbReference>
<organism evidence="4 5">
    <name type="scientific">Ilumatobacter fluminis</name>
    <dbReference type="NCBI Taxonomy" id="467091"/>
    <lineage>
        <taxon>Bacteria</taxon>
        <taxon>Bacillati</taxon>
        <taxon>Actinomycetota</taxon>
        <taxon>Acidimicrobiia</taxon>
        <taxon>Acidimicrobiales</taxon>
        <taxon>Ilumatobacteraceae</taxon>
        <taxon>Ilumatobacter</taxon>
    </lineage>
</organism>